<comment type="caution">
    <text evidence="1">The sequence shown here is derived from an EMBL/GenBank/DDBJ whole genome shotgun (WGS) entry which is preliminary data.</text>
</comment>
<gene>
    <name evidence="1" type="ORF">E5331_17570</name>
</gene>
<name>A0AC61RDG3_9BACT</name>
<organism evidence="1 2">
    <name type="scientific">Lepagella muris</name>
    <dbReference type="NCBI Taxonomy" id="3032870"/>
    <lineage>
        <taxon>Bacteria</taxon>
        <taxon>Pseudomonadati</taxon>
        <taxon>Bacteroidota</taxon>
        <taxon>Bacteroidia</taxon>
        <taxon>Bacteroidales</taxon>
        <taxon>Muribaculaceae</taxon>
        <taxon>Lepagella</taxon>
    </lineage>
</organism>
<keyword evidence="2" id="KW-1185">Reference proteome</keyword>
<dbReference type="Proteomes" id="UP000306319">
    <property type="component" value="Unassembled WGS sequence"/>
</dbReference>
<accession>A0AC61RDG3</accession>
<keyword evidence="1" id="KW-0540">Nuclease</keyword>
<keyword evidence="1" id="KW-0378">Hydrolase</keyword>
<evidence type="ECO:0000313" key="1">
    <source>
        <dbReference type="EMBL" id="TGY76650.1"/>
    </source>
</evidence>
<evidence type="ECO:0000313" key="2">
    <source>
        <dbReference type="Proteomes" id="UP000306319"/>
    </source>
</evidence>
<reference evidence="1" key="1">
    <citation type="submission" date="2019-04" db="EMBL/GenBank/DDBJ databases">
        <title>Microbes associate with the intestines of laboratory mice.</title>
        <authorList>
            <person name="Navarre W."/>
            <person name="Wong E."/>
            <person name="Huang K."/>
            <person name="Tropini C."/>
            <person name="Ng K."/>
            <person name="Yu B."/>
        </authorList>
    </citation>
    <scope>NUCLEOTIDE SEQUENCE</scope>
    <source>
        <strain evidence="1">NM04_E33</strain>
    </source>
</reference>
<keyword evidence="1" id="KW-0269">Exonuclease</keyword>
<dbReference type="EMBL" id="SRYB01000037">
    <property type="protein sequence ID" value="TGY76650.1"/>
    <property type="molecule type" value="Genomic_DNA"/>
</dbReference>
<protein>
    <submittedName>
        <fullName evidence="1">3'-5' exonuclease</fullName>
    </submittedName>
</protein>
<sequence length="295" mass="33737">MNIICLDAEFADNEELLELSLFGLDGKEIYHCYYRPEMIDDWRTDIHHITPEMVADKQPFSEVKGEVQCLLDDAYALTGFAVDNDLRVLTRSGISGLDDKRVIDVKDMYWYQKGRAEEMSPFAVPSLIVCANALGLDFSEATAHSASADTEATLKCFNLLLNSYIEGKGKSDAAEEDVDAFINDINDARALFVQDSARGYVKVGKYKEYHKVYFGKSSDSGERTLLFEVEVADRYKAEYELRKLLKKKEVPGKHNLYKLTPKQLDDIRRYKNEYNAEDSAWCKKILRNLSRLTLM</sequence>
<proteinExistence type="predicted"/>